<dbReference type="SUPFAM" id="SSF51445">
    <property type="entry name" value="(Trans)glycosidases"/>
    <property type="match status" value="1"/>
</dbReference>
<evidence type="ECO:0000256" key="4">
    <source>
        <dbReference type="RuleBase" id="RU003690"/>
    </source>
</evidence>
<evidence type="ECO:0000256" key="2">
    <source>
        <dbReference type="ARBA" id="ARBA00022801"/>
    </source>
</evidence>
<evidence type="ECO:0000313" key="7">
    <source>
        <dbReference type="Proteomes" id="UP000794436"/>
    </source>
</evidence>
<evidence type="ECO:0000313" key="6">
    <source>
        <dbReference type="EMBL" id="TMW62536.1"/>
    </source>
</evidence>
<evidence type="ECO:0008006" key="8">
    <source>
        <dbReference type="Google" id="ProtNLM"/>
    </source>
</evidence>
<dbReference type="GO" id="GO:0005975">
    <property type="term" value="P:carbohydrate metabolic process"/>
    <property type="evidence" value="ECO:0007669"/>
    <property type="project" value="InterPro"/>
</dbReference>
<dbReference type="EMBL" id="SPLM01000073">
    <property type="protein sequence ID" value="TMW62536.1"/>
    <property type="molecule type" value="Genomic_DNA"/>
</dbReference>
<accession>A0A8K1FHB4</accession>
<name>A0A8K1FHB4_PYTOL</name>
<dbReference type="FunFam" id="3.20.20.80:FF:000099">
    <property type="entry name" value="Lactase-phlorizin hydrolase, putative"/>
    <property type="match status" value="1"/>
</dbReference>
<dbReference type="PANTHER" id="PTHR10353">
    <property type="entry name" value="GLYCOSYL HYDROLASE"/>
    <property type="match status" value="1"/>
</dbReference>
<dbReference type="Gene3D" id="3.20.20.80">
    <property type="entry name" value="Glycosidases"/>
    <property type="match status" value="1"/>
</dbReference>
<organism evidence="6 7">
    <name type="scientific">Pythium oligandrum</name>
    <name type="common">Mycoparasitic fungus</name>
    <dbReference type="NCBI Taxonomy" id="41045"/>
    <lineage>
        <taxon>Eukaryota</taxon>
        <taxon>Sar</taxon>
        <taxon>Stramenopiles</taxon>
        <taxon>Oomycota</taxon>
        <taxon>Peronosporomycetes</taxon>
        <taxon>Pythiales</taxon>
        <taxon>Pythiaceae</taxon>
        <taxon>Pythium</taxon>
    </lineage>
</organism>
<reference evidence="6" key="1">
    <citation type="submission" date="2019-03" db="EMBL/GenBank/DDBJ databases">
        <title>Long read genome sequence of the mycoparasitic Pythium oligandrum ATCC 38472 isolated from sugarbeet rhizosphere.</title>
        <authorList>
            <person name="Gaulin E."/>
        </authorList>
    </citation>
    <scope>NUCLEOTIDE SEQUENCE</scope>
    <source>
        <strain evidence="6">ATCC 38472_TT</strain>
    </source>
</reference>
<dbReference type="InterPro" id="IPR001360">
    <property type="entry name" value="Glyco_hydro_1"/>
</dbReference>
<evidence type="ECO:0000256" key="3">
    <source>
        <dbReference type="ARBA" id="ARBA00023295"/>
    </source>
</evidence>
<keyword evidence="3" id="KW-0326">Glycosidase</keyword>
<dbReference type="InterPro" id="IPR017853">
    <property type="entry name" value="GH"/>
</dbReference>
<comment type="similarity">
    <text evidence="1 4">Belongs to the glycosyl hydrolase 1 family.</text>
</comment>
<feature type="signal peptide" evidence="5">
    <location>
        <begin position="1"/>
        <end position="16"/>
    </location>
</feature>
<keyword evidence="7" id="KW-1185">Reference proteome</keyword>
<dbReference type="PRINTS" id="PR00131">
    <property type="entry name" value="GLHYDRLASE1"/>
</dbReference>
<sequence length="532" mass="58711">MLKTTYLAILAALVLGKPTFATYCDGGHDPVTPTPITPSLPPSDGDGGNSTTKCFPSGFMFGTATSAFQVEGGVNATGRTPSFWDAMCKSGSGLQCANVADDFVHRYKSDIQLLKADGYGAFRLSISWTRAMTWNNATGHMEANPEGLAYYHSVIDELLANRIEPVVTVFHWDVPLALYQLGDFLQASIIDHFVEYSDLVYREFGQKVKRWATINEPLSYMAILYTRSASDSDEYEAAHNLILAHAASVQRFRELQAGGTVLKDAQIGLVVDSFGIPMNASDPADVEAAERYNQFEVGWWMSPLATGDYPAVMRERVGSRLPTFTEQQAAVVKGSYDLLMFNFYGSSLITDCASASSQTNCSTLSAGHHADMGVDSSQFPPEAVRASGSTCSSRFGYAPSYLTAIEWLHKQDPNTGILLTENGWCGNATIDNQDQVWYYRTHLQQVHKAIHEEKIPIVGYLAWSFLDNYEWGQYDARYGLYHVDFPVNIGSPDLYTVPETSLTRTPRSAAKFMRTVATTGCVEVKPEDTKWL</sequence>
<keyword evidence="5" id="KW-0732">Signal</keyword>
<dbReference type="GO" id="GO:0008422">
    <property type="term" value="F:beta-glucosidase activity"/>
    <property type="evidence" value="ECO:0007669"/>
    <property type="project" value="TreeGrafter"/>
</dbReference>
<dbReference type="AlphaFoldDB" id="A0A8K1FHB4"/>
<dbReference type="PANTHER" id="PTHR10353:SF36">
    <property type="entry name" value="LP05116P"/>
    <property type="match status" value="1"/>
</dbReference>
<evidence type="ECO:0000256" key="1">
    <source>
        <dbReference type="ARBA" id="ARBA00010838"/>
    </source>
</evidence>
<dbReference type="Proteomes" id="UP000794436">
    <property type="component" value="Unassembled WGS sequence"/>
</dbReference>
<feature type="chain" id="PRO_5035466594" description="Beta-glucosidase" evidence="5">
    <location>
        <begin position="17"/>
        <end position="532"/>
    </location>
</feature>
<dbReference type="InterPro" id="IPR033132">
    <property type="entry name" value="GH_1_N_CS"/>
</dbReference>
<proteinExistence type="inferred from homology"/>
<evidence type="ECO:0000256" key="5">
    <source>
        <dbReference type="SAM" id="SignalP"/>
    </source>
</evidence>
<dbReference type="PROSITE" id="PS00653">
    <property type="entry name" value="GLYCOSYL_HYDROL_F1_2"/>
    <property type="match status" value="1"/>
</dbReference>
<gene>
    <name evidence="6" type="ORF">Poli38472_005154</name>
</gene>
<dbReference type="Pfam" id="PF00232">
    <property type="entry name" value="Glyco_hydro_1"/>
    <property type="match status" value="1"/>
</dbReference>
<protein>
    <recommendedName>
        <fullName evidence="8">Beta-glucosidase</fullName>
    </recommendedName>
</protein>
<dbReference type="OrthoDB" id="65569at2759"/>
<keyword evidence="2" id="KW-0378">Hydrolase</keyword>
<comment type="caution">
    <text evidence="6">The sequence shown here is derived from an EMBL/GenBank/DDBJ whole genome shotgun (WGS) entry which is preliminary data.</text>
</comment>